<dbReference type="CDD" id="cd02440">
    <property type="entry name" value="AdoMet_MTases"/>
    <property type="match status" value="1"/>
</dbReference>
<feature type="domain" description="Methyltransferase type 12" evidence="2">
    <location>
        <begin position="44"/>
        <end position="137"/>
    </location>
</feature>
<dbReference type="GeneID" id="83606757"/>
<dbReference type="RefSeq" id="WP_015075779.1">
    <property type="nucleotide sequence ID" value="NZ_CBCPJO010000005.1"/>
</dbReference>
<dbReference type="InterPro" id="IPR013217">
    <property type="entry name" value="Methyltransf_12"/>
</dbReference>
<dbReference type="PANTHER" id="PTHR43861">
    <property type="entry name" value="TRANS-ACONITATE 2-METHYLTRANSFERASE-RELATED"/>
    <property type="match status" value="1"/>
</dbReference>
<reference evidence="3" key="1">
    <citation type="submission" date="2023-08" db="EMBL/GenBank/DDBJ databases">
        <title>Genomic characterization of piscicolin 126 produced by Carnobacterium maltaromaticum CM22 strain isolated from salmon (Salmo salar).</title>
        <authorList>
            <person name="Gonzalez-Gragera E."/>
            <person name="Garcia-Lopez J.D."/>
            <person name="Teso-Perez C."/>
            <person name="Gimenez-Hernandez I."/>
            <person name="Peralta-Sanchez J.M."/>
            <person name="Valdivia E."/>
            <person name="Montalban-Lopez M."/>
            <person name="Martin-Platero A.M."/>
            <person name="Banos A."/>
            <person name="Martinez-Bueno M."/>
        </authorList>
    </citation>
    <scope>NUCLEOTIDE SEQUENCE</scope>
    <source>
        <strain evidence="3">CM22</strain>
    </source>
</reference>
<gene>
    <name evidence="3" type="ORF">RAK27_00690</name>
</gene>
<dbReference type="Proteomes" id="UP001290462">
    <property type="component" value="Unassembled WGS sequence"/>
</dbReference>
<organism evidence="3 4">
    <name type="scientific">Carnobacterium maltaromaticum</name>
    <name type="common">Carnobacterium piscicola</name>
    <dbReference type="NCBI Taxonomy" id="2751"/>
    <lineage>
        <taxon>Bacteria</taxon>
        <taxon>Bacillati</taxon>
        <taxon>Bacillota</taxon>
        <taxon>Bacilli</taxon>
        <taxon>Lactobacillales</taxon>
        <taxon>Carnobacteriaceae</taxon>
        <taxon>Carnobacterium</taxon>
    </lineage>
</organism>
<dbReference type="Pfam" id="PF08242">
    <property type="entry name" value="Methyltransf_12"/>
    <property type="match status" value="1"/>
</dbReference>
<dbReference type="GO" id="GO:0032259">
    <property type="term" value="P:methylation"/>
    <property type="evidence" value="ECO:0007669"/>
    <property type="project" value="UniProtKB-KW"/>
</dbReference>
<evidence type="ECO:0000256" key="1">
    <source>
        <dbReference type="ARBA" id="ARBA00022679"/>
    </source>
</evidence>
<dbReference type="InterPro" id="IPR029063">
    <property type="entry name" value="SAM-dependent_MTases_sf"/>
</dbReference>
<comment type="caution">
    <text evidence="3">The sequence shown here is derived from an EMBL/GenBank/DDBJ whole genome shotgun (WGS) entry which is preliminary data.</text>
</comment>
<evidence type="ECO:0000259" key="2">
    <source>
        <dbReference type="Pfam" id="PF08242"/>
    </source>
</evidence>
<proteinExistence type="predicted"/>
<dbReference type="PANTHER" id="PTHR43861:SF3">
    <property type="entry name" value="PUTATIVE (AFU_ORTHOLOGUE AFUA_2G14390)-RELATED"/>
    <property type="match status" value="1"/>
</dbReference>
<keyword evidence="3" id="KW-0489">Methyltransferase</keyword>
<evidence type="ECO:0000313" key="3">
    <source>
        <dbReference type="EMBL" id="MDZ5757167.1"/>
    </source>
</evidence>
<dbReference type="GO" id="GO:0008168">
    <property type="term" value="F:methyltransferase activity"/>
    <property type="evidence" value="ECO:0007669"/>
    <property type="project" value="UniProtKB-KW"/>
</dbReference>
<name>A0AAW9K066_CARML</name>
<sequence>MGNIDVFNRVASKYDTPERSEIAKITAKEIQKHIVNGKDKTAIDYGCGTGLVGLELVADFETLLFADASQSMVEVVETKIEQATIKNAKTLLLDIEEVSNSDIQVDYIFLVQVLLHVQDIQPLLSNLYKLLKPNGHLLIVDFDYNEQVNSDKVHNGFKQQELIQLMGKIGFVESNAEIFYHGKNIFMNQDASFFILDAAKPVLND</sequence>
<evidence type="ECO:0000313" key="4">
    <source>
        <dbReference type="Proteomes" id="UP001290462"/>
    </source>
</evidence>
<accession>A0AAW9K066</accession>
<keyword evidence="1" id="KW-0808">Transferase</keyword>
<dbReference type="AlphaFoldDB" id="A0AAW9K066"/>
<dbReference type="Gene3D" id="3.40.50.150">
    <property type="entry name" value="Vaccinia Virus protein VP39"/>
    <property type="match status" value="1"/>
</dbReference>
<dbReference type="EMBL" id="JAVBVO010000001">
    <property type="protein sequence ID" value="MDZ5757167.1"/>
    <property type="molecule type" value="Genomic_DNA"/>
</dbReference>
<dbReference type="SUPFAM" id="SSF53335">
    <property type="entry name" value="S-adenosyl-L-methionine-dependent methyltransferases"/>
    <property type="match status" value="1"/>
</dbReference>
<protein>
    <submittedName>
        <fullName evidence="3">Methyltransferase domain-containing protein</fullName>
    </submittedName>
</protein>